<sequence>MRCKHCDPTSTVAKCPRCAILLPKLTLAHEVLKPEARALETVRGVLSGVDLESLRNGDESELQRIWEELIGFSPSIGAVPGLEAAKGRVSWDDDAIEEWQEYLEFHNSDELDDLHFELPLPCGSAYERRGNGHYIDDSRLQGPLPSLDLATLLSQANEGSNHEKFNDWGVLLATLAAACWTGSDPMSLGWVQQRIYDSAPAILNEELRSLIDGNFGHLFAGVGMHPFWHFACDRTDSSIDDTLAENETLHPKQWKKLEYTLGSIARAWRESFQLEGEKSRSIPYLPSLVAMDDRLHLLCRSFNGFSVARIPLDVDVWRWVVTWSLHPPNSEIGQYLRAIQWLLLQDDEKEEIAPLPERRALQFLSSIWSNFGAAVSLTTANNIAIQGESGLAYRIGISSSRTEWDLSIHTFRNMADANAEKSGIPVCIQLNSEISGLPLGDRIATFMLALRGDSSTANSISTLQDLHKSWFGDTAWAGNHRLSKSQWKKMEGAHPNGFVEQDDGDDDWLEEAWEMEEEEYWEEDELSQAPSPPGDSEVIGVVRSEIPWFTPEAPPPEEEDESDISVWRMVADALGERMEG</sequence>
<dbReference type="EMBL" id="KF900653">
    <property type="protein sequence ID" value="AIF02518.1"/>
    <property type="molecule type" value="Genomic_DNA"/>
</dbReference>
<dbReference type="AlphaFoldDB" id="A0A075GLH4"/>
<reference evidence="1" key="1">
    <citation type="journal article" date="2014" name="Genome Biol. Evol.">
        <title>Pangenome evidence for extensive interdomain horizontal transfer affecting lineage core and shell genes in uncultured planktonic thaumarchaeota and euryarchaeota.</title>
        <authorList>
            <person name="Deschamps P."/>
            <person name="Zivanovic Y."/>
            <person name="Moreira D."/>
            <person name="Rodriguez-Valera F."/>
            <person name="Lopez-Garcia P."/>
        </authorList>
    </citation>
    <scope>NUCLEOTIDE SEQUENCE</scope>
</reference>
<proteinExistence type="predicted"/>
<accession>A0A075GLH4</accession>
<organism evidence="1">
    <name type="scientific">uncultured marine group II/III euryarchaeote KM3_157_F12</name>
    <dbReference type="NCBI Taxonomy" id="1457905"/>
    <lineage>
        <taxon>Archaea</taxon>
        <taxon>Methanobacteriati</taxon>
        <taxon>Methanobacteriota</taxon>
        <taxon>environmental samples</taxon>
    </lineage>
</organism>
<evidence type="ECO:0000313" key="1">
    <source>
        <dbReference type="EMBL" id="AIF02518.1"/>
    </source>
</evidence>
<name>A0A075GLH4_9EURY</name>
<protein>
    <submittedName>
        <fullName evidence="1">Uncharacterized protein</fullName>
    </submittedName>
</protein>